<dbReference type="Pfam" id="PF15490">
    <property type="entry name" value="Ten1_2"/>
    <property type="match status" value="1"/>
</dbReference>
<reference evidence="1" key="1">
    <citation type="submission" date="2014-12" db="EMBL/GenBank/DDBJ databases">
        <title>Insight into the proteome of Arion vulgaris.</title>
        <authorList>
            <person name="Aradska J."/>
            <person name="Bulat T."/>
            <person name="Smidak R."/>
            <person name="Sarate P."/>
            <person name="Gangsoo J."/>
            <person name="Sialana F."/>
            <person name="Bilban M."/>
            <person name="Lubec G."/>
        </authorList>
    </citation>
    <scope>NUCLEOTIDE SEQUENCE</scope>
    <source>
        <tissue evidence="1">Skin</tissue>
    </source>
</reference>
<dbReference type="GO" id="GO:0003697">
    <property type="term" value="F:single-stranded DNA binding"/>
    <property type="evidence" value="ECO:0007669"/>
    <property type="project" value="InterPro"/>
</dbReference>
<name>A0A0B6YBU0_9EUPU</name>
<proteinExistence type="predicted"/>
<dbReference type="GO" id="GO:0032211">
    <property type="term" value="P:negative regulation of telomere maintenance via telomerase"/>
    <property type="evidence" value="ECO:0007669"/>
    <property type="project" value="TreeGrafter"/>
</dbReference>
<accession>A0A0B6YBU0</accession>
<dbReference type="GO" id="GO:1990879">
    <property type="term" value="C:CST complex"/>
    <property type="evidence" value="ECO:0007669"/>
    <property type="project" value="InterPro"/>
</dbReference>
<dbReference type="InterPro" id="IPR012340">
    <property type="entry name" value="NA-bd_OB-fold"/>
</dbReference>
<dbReference type="PANTHER" id="PTHR33905">
    <property type="entry name" value="CST COMPLEX SUBUNIT TEN1"/>
    <property type="match status" value="1"/>
</dbReference>
<dbReference type="GO" id="GO:0010521">
    <property type="term" value="F:telomerase inhibitor activity"/>
    <property type="evidence" value="ECO:0007669"/>
    <property type="project" value="TreeGrafter"/>
</dbReference>
<sequence length="171" mass="19263">VIVQNGGILEITDPITTKYYNYNKYMTAFNFIEMAINFQTSLPPHGVPMTIPEIISAGADMDGKSVRIVGRVDHYDAYRSLAILSEPNRSVVSSPIMKLTVDTSLTDASDYRLSSQIMLIGELEKCEDINTEQIVGSIILKARVSRCVERLDYALYCKAINVWRTYDIVDR</sequence>
<dbReference type="GO" id="GO:0042162">
    <property type="term" value="F:telomeric DNA binding"/>
    <property type="evidence" value="ECO:0007669"/>
    <property type="project" value="TreeGrafter"/>
</dbReference>
<dbReference type="EMBL" id="HACG01006426">
    <property type="protein sequence ID" value="CEK53291.1"/>
    <property type="molecule type" value="Transcribed_RNA"/>
</dbReference>
<dbReference type="PANTHER" id="PTHR33905:SF1">
    <property type="entry name" value="CST COMPLEX SUBUNIT TEN1"/>
    <property type="match status" value="1"/>
</dbReference>
<feature type="non-terminal residue" evidence="1">
    <location>
        <position position="1"/>
    </location>
</feature>
<dbReference type="AlphaFoldDB" id="A0A0B6YBU0"/>
<dbReference type="Gene3D" id="2.40.50.140">
    <property type="entry name" value="Nucleic acid-binding proteins"/>
    <property type="match status" value="1"/>
</dbReference>
<gene>
    <name evidence="1" type="primary">ORF19781</name>
</gene>
<evidence type="ECO:0000313" key="1">
    <source>
        <dbReference type="EMBL" id="CEK53291.1"/>
    </source>
</evidence>
<protein>
    <submittedName>
        <fullName evidence="1">Uncharacterized protein</fullName>
    </submittedName>
</protein>
<organism evidence="1">
    <name type="scientific">Arion vulgaris</name>
    <dbReference type="NCBI Taxonomy" id="1028688"/>
    <lineage>
        <taxon>Eukaryota</taxon>
        <taxon>Metazoa</taxon>
        <taxon>Spiralia</taxon>
        <taxon>Lophotrochozoa</taxon>
        <taxon>Mollusca</taxon>
        <taxon>Gastropoda</taxon>
        <taxon>Heterobranchia</taxon>
        <taxon>Euthyneura</taxon>
        <taxon>Panpulmonata</taxon>
        <taxon>Eupulmonata</taxon>
        <taxon>Stylommatophora</taxon>
        <taxon>Helicina</taxon>
        <taxon>Arionoidea</taxon>
        <taxon>Arionidae</taxon>
        <taxon>Arion</taxon>
    </lineage>
</organism>
<dbReference type="InterPro" id="IPR029146">
    <property type="entry name" value="Ten1_animal_plant"/>
</dbReference>